<accession>A0ABD3C4L9</accession>
<dbReference type="PANTHER" id="PTHR31672">
    <property type="entry name" value="BNACNNG10540D PROTEIN"/>
    <property type="match status" value="1"/>
</dbReference>
<dbReference type="Pfam" id="PF08268">
    <property type="entry name" value="FBA_3"/>
    <property type="match status" value="1"/>
</dbReference>
<dbReference type="Gene3D" id="1.20.1280.50">
    <property type="match status" value="1"/>
</dbReference>
<dbReference type="InterPro" id="IPR036047">
    <property type="entry name" value="F-box-like_dom_sf"/>
</dbReference>
<dbReference type="InterPro" id="IPR050796">
    <property type="entry name" value="SCF_F-box_component"/>
</dbReference>
<feature type="compositionally biased region" description="Polar residues" evidence="1">
    <location>
        <begin position="448"/>
        <end position="457"/>
    </location>
</feature>
<dbReference type="InterPro" id="IPR017451">
    <property type="entry name" value="F-box-assoc_interact_dom"/>
</dbReference>
<feature type="region of interest" description="Disordered" evidence="1">
    <location>
        <begin position="436"/>
        <end position="457"/>
    </location>
</feature>
<sequence>MEKDTSLLSGINFNLKKLANDFARFKEEKENDGVDESPSVELEESIPQVNSATVPLDICREILILLPAKSLIRLRAVCKDWRSVIDDPLFVKTHTDKQLSSKTIIILNSSDHPLYSFDLDDLNFANGLQKITAAPLDYTPSGLSLLKAFPVSMCNGLILVRGKSWEIWNPLTHERLKLPRIKCNPNPKKEGIGIGYDYTSDDYKVVVIHRHRLHRRSHGRENIACHTHVYSLKSDSWRNVGSCPFYDFSVWWRGPHGPGVYLHGALHWTVFREPYGMNMIIAFDLGSEKYRQMPLPPLQKRRNLHERTNYLSVLDGCLVLSDYSKSDSRDEEKERYDVWVMKDYGVEDSWIKLISLEDEECYFCRIGYNLRPVAYMKDKTQILLQRTSSYPEFLIFDFTSNSMKSVEIHGLTVALHAQFIPRTIFRLHDNCGVNGNVTTNRRRRMKRTSNMNMSDTN</sequence>
<evidence type="ECO:0000313" key="3">
    <source>
        <dbReference type="EMBL" id="KAL3624741.1"/>
    </source>
</evidence>
<dbReference type="PANTHER" id="PTHR31672:SF13">
    <property type="entry name" value="F-BOX PROTEIN CPR30-LIKE"/>
    <property type="match status" value="1"/>
</dbReference>
<evidence type="ECO:0000313" key="4">
    <source>
        <dbReference type="Proteomes" id="UP001632038"/>
    </source>
</evidence>
<dbReference type="SMART" id="SM00256">
    <property type="entry name" value="FBOX"/>
    <property type="match status" value="1"/>
</dbReference>
<comment type="caution">
    <text evidence="3">The sequence shown here is derived from an EMBL/GenBank/DDBJ whole genome shotgun (WGS) entry which is preliminary data.</text>
</comment>
<dbReference type="PROSITE" id="PS50181">
    <property type="entry name" value="FBOX"/>
    <property type="match status" value="1"/>
</dbReference>
<proteinExistence type="predicted"/>
<dbReference type="InterPro" id="IPR001810">
    <property type="entry name" value="F-box_dom"/>
</dbReference>
<organism evidence="3 4">
    <name type="scientific">Castilleja foliolosa</name>
    <dbReference type="NCBI Taxonomy" id="1961234"/>
    <lineage>
        <taxon>Eukaryota</taxon>
        <taxon>Viridiplantae</taxon>
        <taxon>Streptophyta</taxon>
        <taxon>Embryophyta</taxon>
        <taxon>Tracheophyta</taxon>
        <taxon>Spermatophyta</taxon>
        <taxon>Magnoliopsida</taxon>
        <taxon>eudicotyledons</taxon>
        <taxon>Gunneridae</taxon>
        <taxon>Pentapetalae</taxon>
        <taxon>asterids</taxon>
        <taxon>lamiids</taxon>
        <taxon>Lamiales</taxon>
        <taxon>Orobanchaceae</taxon>
        <taxon>Pedicularideae</taxon>
        <taxon>Castillejinae</taxon>
        <taxon>Castilleja</taxon>
    </lineage>
</organism>
<feature type="domain" description="F-box" evidence="2">
    <location>
        <begin position="48"/>
        <end position="93"/>
    </location>
</feature>
<gene>
    <name evidence="3" type="ORF">CASFOL_031409</name>
</gene>
<keyword evidence="4" id="KW-1185">Reference proteome</keyword>
<dbReference type="InterPro" id="IPR013187">
    <property type="entry name" value="F-box-assoc_dom_typ3"/>
</dbReference>
<dbReference type="Proteomes" id="UP001632038">
    <property type="component" value="Unassembled WGS sequence"/>
</dbReference>
<evidence type="ECO:0000259" key="2">
    <source>
        <dbReference type="PROSITE" id="PS50181"/>
    </source>
</evidence>
<dbReference type="CDD" id="cd22157">
    <property type="entry name" value="F-box_AtFBW1-like"/>
    <property type="match status" value="1"/>
</dbReference>
<dbReference type="EMBL" id="JAVIJP010000053">
    <property type="protein sequence ID" value="KAL3624741.1"/>
    <property type="molecule type" value="Genomic_DNA"/>
</dbReference>
<dbReference type="SUPFAM" id="SSF81383">
    <property type="entry name" value="F-box domain"/>
    <property type="match status" value="1"/>
</dbReference>
<reference evidence="4" key="1">
    <citation type="journal article" date="2024" name="IScience">
        <title>Strigolactones Initiate the Formation of Haustorium-like Structures in Castilleja.</title>
        <authorList>
            <person name="Buerger M."/>
            <person name="Peterson D."/>
            <person name="Chory J."/>
        </authorList>
    </citation>
    <scope>NUCLEOTIDE SEQUENCE [LARGE SCALE GENOMIC DNA]</scope>
</reference>
<dbReference type="Pfam" id="PF00646">
    <property type="entry name" value="F-box"/>
    <property type="match status" value="1"/>
</dbReference>
<name>A0ABD3C4L9_9LAMI</name>
<dbReference type="NCBIfam" id="TIGR01640">
    <property type="entry name" value="F_box_assoc_1"/>
    <property type="match status" value="1"/>
</dbReference>
<protein>
    <recommendedName>
        <fullName evidence="2">F-box domain-containing protein</fullName>
    </recommendedName>
</protein>
<evidence type="ECO:0000256" key="1">
    <source>
        <dbReference type="SAM" id="MobiDB-lite"/>
    </source>
</evidence>
<dbReference type="AlphaFoldDB" id="A0ABD3C4L9"/>